<keyword evidence="2" id="KW-1185">Reference proteome</keyword>
<dbReference type="Proteomes" id="UP000189464">
    <property type="component" value="Chromosome"/>
</dbReference>
<evidence type="ECO:0000313" key="1">
    <source>
        <dbReference type="EMBL" id="AQS59922.1"/>
    </source>
</evidence>
<name>A0A1S6IYS8_9FIRM</name>
<dbReference type="STRING" id="1833852.B0537_13045"/>
<reference evidence="1 2" key="1">
    <citation type="journal article" date="2016" name="Int. J. Syst. Evol. Microbiol.">
        <title>Desulfotomaculum ferrireducens sp. nov., a moderately thermophilic sulfate-reducing and dissimilatory Fe(III)-reducing bacterium isolated from compost.</title>
        <authorList>
            <person name="Yang G."/>
            <person name="Guo J."/>
            <person name="Zhuang L."/>
            <person name="Yuan Y."/>
            <person name="Zhou S."/>
        </authorList>
    </citation>
    <scope>NUCLEOTIDE SEQUENCE [LARGE SCALE GENOMIC DNA]</scope>
    <source>
        <strain evidence="1 2">GSS09</strain>
    </source>
</reference>
<sequence length="259" mass="29824">MNRQAFLKLVTEYILTSVPQALIYYLDNFAIRMKKGDYWIDLSLENFYRGFCRQTPLLRQQYVAEVLAPFIKDLKRESGVNHQDVKDNLQRVYPIIVGAQEAREIATTKLAEGLFVAYVLDEGMRIFFLDEPTVKKLDVSLARIHQIALDNFLRDLVRPLQLFDEQRGIYGFNYGDTYDSSRLLSLVLAPGQHGLSTNRPLPVMIPNRDVVLLCYSLEESYLRQALMIGRSSFLNNPYPVSGKVYQLYQGTVLPVTLAW</sequence>
<organism evidence="1 2">
    <name type="scientific">Desulforamulus ferrireducens</name>
    <dbReference type="NCBI Taxonomy" id="1833852"/>
    <lineage>
        <taxon>Bacteria</taxon>
        <taxon>Bacillati</taxon>
        <taxon>Bacillota</taxon>
        <taxon>Clostridia</taxon>
        <taxon>Eubacteriales</taxon>
        <taxon>Peptococcaceae</taxon>
        <taxon>Desulforamulus</taxon>
    </lineage>
</organism>
<dbReference type="InterPro" id="IPR010838">
    <property type="entry name" value="DUF1444"/>
</dbReference>
<accession>A0A1S6IYS8</accession>
<evidence type="ECO:0000313" key="2">
    <source>
        <dbReference type="Proteomes" id="UP000189464"/>
    </source>
</evidence>
<proteinExistence type="predicted"/>
<dbReference type="EMBL" id="CP019698">
    <property type="protein sequence ID" value="AQS59922.1"/>
    <property type="molecule type" value="Genomic_DNA"/>
</dbReference>
<dbReference type="Pfam" id="PF07285">
    <property type="entry name" value="DUF1444"/>
    <property type="match status" value="1"/>
</dbReference>
<dbReference type="KEGG" id="dfg:B0537_13045"/>
<dbReference type="OrthoDB" id="154553at2"/>
<dbReference type="AlphaFoldDB" id="A0A1S6IYS8"/>
<dbReference type="RefSeq" id="WP_077714966.1">
    <property type="nucleotide sequence ID" value="NZ_CP019698.1"/>
</dbReference>
<gene>
    <name evidence="1" type="ORF">B0537_13045</name>
</gene>
<protein>
    <submittedName>
        <fullName evidence="1">Uncharacterized protein</fullName>
    </submittedName>
</protein>